<evidence type="ECO:0000313" key="2">
    <source>
        <dbReference type="Proteomes" id="UP001227268"/>
    </source>
</evidence>
<evidence type="ECO:0000313" key="1">
    <source>
        <dbReference type="EMBL" id="KAJ9091922.1"/>
    </source>
</evidence>
<comment type="caution">
    <text evidence="1">The sequence shown here is derived from an EMBL/GenBank/DDBJ whole genome shotgun (WGS) entry which is preliminary data.</text>
</comment>
<organism evidence="1 2">
    <name type="scientific">Naganishia friedmannii</name>
    <dbReference type="NCBI Taxonomy" id="89922"/>
    <lineage>
        <taxon>Eukaryota</taxon>
        <taxon>Fungi</taxon>
        <taxon>Dikarya</taxon>
        <taxon>Basidiomycota</taxon>
        <taxon>Agaricomycotina</taxon>
        <taxon>Tremellomycetes</taxon>
        <taxon>Filobasidiales</taxon>
        <taxon>Filobasidiaceae</taxon>
        <taxon>Naganishia</taxon>
    </lineage>
</organism>
<reference evidence="1" key="1">
    <citation type="submission" date="2023-04" db="EMBL/GenBank/DDBJ databases">
        <title>Draft Genome sequencing of Naganishia species isolated from polar environments using Oxford Nanopore Technology.</title>
        <authorList>
            <person name="Leo P."/>
            <person name="Venkateswaran K."/>
        </authorList>
    </citation>
    <scope>NUCLEOTIDE SEQUENCE</scope>
    <source>
        <strain evidence="1">MNA-CCFEE 5423</strain>
    </source>
</reference>
<keyword evidence="2" id="KW-1185">Reference proteome</keyword>
<accession>A0ACC2UZY8</accession>
<dbReference type="EMBL" id="JASBWT010000044">
    <property type="protein sequence ID" value="KAJ9091922.1"/>
    <property type="molecule type" value="Genomic_DNA"/>
</dbReference>
<proteinExistence type="predicted"/>
<name>A0ACC2UZY8_9TREE</name>
<protein>
    <submittedName>
        <fullName evidence="1">Uncharacterized protein</fullName>
    </submittedName>
</protein>
<sequence>MVEDAGFGSEILLNAPVASEGRNETDVNLLEASADVMHLAEMKAEEVKVLIEDIGFEADVISKILVENEDSAGNTRSMQQPTSESKNRTETMIIAPSPIDLKTHTPFFNYFNRSPTLHPNSTLGS</sequence>
<dbReference type="Proteomes" id="UP001227268">
    <property type="component" value="Unassembled WGS sequence"/>
</dbReference>
<gene>
    <name evidence="1" type="ORF">QFC21_007035</name>
</gene>